<evidence type="ECO:0000313" key="2">
    <source>
        <dbReference type="Proteomes" id="UP000011135"/>
    </source>
</evidence>
<name>L8JKI2_9BACT</name>
<dbReference type="Proteomes" id="UP000011135">
    <property type="component" value="Unassembled WGS sequence"/>
</dbReference>
<protein>
    <submittedName>
        <fullName evidence="1">Uncharacterized protein</fullName>
    </submittedName>
</protein>
<reference evidence="1 2" key="1">
    <citation type="submission" date="2012-12" db="EMBL/GenBank/DDBJ databases">
        <title>Genome assembly of Fulvivirga imtechensis AK7.</title>
        <authorList>
            <person name="Nupur N."/>
            <person name="Khatri I."/>
            <person name="Kumar R."/>
            <person name="Subramanian S."/>
            <person name="Pinnaka A."/>
        </authorList>
    </citation>
    <scope>NUCLEOTIDE SEQUENCE [LARGE SCALE GENOMIC DNA]</scope>
    <source>
        <strain evidence="1 2">AK7</strain>
    </source>
</reference>
<gene>
    <name evidence="1" type="ORF">C900_01263</name>
</gene>
<sequence>MDHPDKKQMANTLTNNDEDLRVPFTFPRDVNFFPSTEKIKALY</sequence>
<keyword evidence="2" id="KW-1185">Reference proteome</keyword>
<accession>L8JKI2</accession>
<comment type="caution">
    <text evidence="1">The sequence shown here is derived from an EMBL/GenBank/DDBJ whole genome shotgun (WGS) entry which is preliminary data.</text>
</comment>
<dbReference type="AlphaFoldDB" id="L8JKI2"/>
<dbReference type="EMBL" id="AMZN01000173">
    <property type="protein sequence ID" value="ELR68019.1"/>
    <property type="molecule type" value="Genomic_DNA"/>
</dbReference>
<proteinExistence type="predicted"/>
<organism evidence="1 2">
    <name type="scientific">Fulvivirga imtechensis AK7</name>
    <dbReference type="NCBI Taxonomy" id="1237149"/>
    <lineage>
        <taxon>Bacteria</taxon>
        <taxon>Pseudomonadati</taxon>
        <taxon>Bacteroidota</taxon>
        <taxon>Cytophagia</taxon>
        <taxon>Cytophagales</taxon>
        <taxon>Fulvivirgaceae</taxon>
        <taxon>Fulvivirga</taxon>
    </lineage>
</organism>
<evidence type="ECO:0000313" key="1">
    <source>
        <dbReference type="EMBL" id="ELR68019.1"/>
    </source>
</evidence>